<feature type="transmembrane region" description="Helical" evidence="1">
    <location>
        <begin position="38"/>
        <end position="57"/>
    </location>
</feature>
<proteinExistence type="predicted"/>
<keyword evidence="3" id="KW-1185">Reference proteome</keyword>
<keyword evidence="1" id="KW-0472">Membrane</keyword>
<dbReference type="AlphaFoldDB" id="A0A2Z2M9R7"/>
<feature type="transmembrane region" description="Helical" evidence="1">
    <location>
        <begin position="78"/>
        <end position="98"/>
    </location>
</feature>
<dbReference type="EMBL" id="CP014862">
    <property type="protein sequence ID" value="ASJ02143.1"/>
    <property type="molecule type" value="Genomic_DNA"/>
</dbReference>
<name>A0A2Z2M9R7_THEPR</name>
<reference evidence="2 3" key="1">
    <citation type="submission" date="2016-03" db="EMBL/GenBank/DDBJ databases">
        <title>Complete genome sequence of Thermococcus profundus strain DT5432.</title>
        <authorList>
            <person name="Oger P.M."/>
        </authorList>
    </citation>
    <scope>NUCLEOTIDE SEQUENCE [LARGE SCALE GENOMIC DNA]</scope>
    <source>
        <strain evidence="2 3">DT 5432</strain>
    </source>
</reference>
<keyword evidence="1" id="KW-1133">Transmembrane helix</keyword>
<organism evidence="2 3">
    <name type="scientific">Thermococcus profundus</name>
    <dbReference type="NCBI Taxonomy" id="49899"/>
    <lineage>
        <taxon>Archaea</taxon>
        <taxon>Methanobacteriati</taxon>
        <taxon>Methanobacteriota</taxon>
        <taxon>Thermococci</taxon>
        <taxon>Thermococcales</taxon>
        <taxon>Thermococcaceae</taxon>
        <taxon>Thermococcus</taxon>
    </lineage>
</organism>
<evidence type="ECO:0000256" key="1">
    <source>
        <dbReference type="SAM" id="Phobius"/>
    </source>
</evidence>
<evidence type="ECO:0008006" key="4">
    <source>
        <dbReference type="Google" id="ProtNLM"/>
    </source>
</evidence>
<gene>
    <name evidence="2" type="ORF">A3L09_02090</name>
</gene>
<protein>
    <recommendedName>
        <fullName evidence="4">VanZ-like domain-containing protein</fullName>
    </recommendedName>
</protein>
<accession>A0A2Z2M9R7</accession>
<keyword evidence="1" id="KW-0812">Transmembrane</keyword>
<sequence length="109" mass="12535">MKTKRRNDVLLVIYLLFLFLANLSPRVPQSPLDNGDKIAHFSMFLLLGLIGYARWPYLLPLPFLEFLQRFIPGRTFSLLDLSANLIGFVVGVLLGWWYESSHRGTPLLD</sequence>
<dbReference type="OrthoDB" id="102524at2157"/>
<dbReference type="PANTHER" id="PTHR28008:SF1">
    <property type="entry name" value="DOMAIN PROTEIN, PUTATIVE (AFU_ORTHOLOGUE AFUA_3G10980)-RELATED"/>
    <property type="match status" value="1"/>
</dbReference>
<evidence type="ECO:0000313" key="2">
    <source>
        <dbReference type="EMBL" id="ASJ02143.1"/>
    </source>
</evidence>
<dbReference type="PANTHER" id="PTHR28008">
    <property type="entry name" value="DOMAIN PROTEIN, PUTATIVE (AFU_ORTHOLOGUE AFUA_3G10980)-RELATED"/>
    <property type="match status" value="1"/>
</dbReference>
<evidence type="ECO:0000313" key="3">
    <source>
        <dbReference type="Proteomes" id="UP000250179"/>
    </source>
</evidence>
<dbReference type="KEGG" id="tprf:A3L09_02090"/>
<dbReference type="Proteomes" id="UP000250179">
    <property type="component" value="Chromosome"/>
</dbReference>